<gene>
    <name evidence="1" type="ORF">HXM71_03035</name>
</gene>
<sequence>MELSKEDARAIWLQKYYFRDRFEFNYYVLEYPLPKKIVEYKESVIILDGGIYSPWIGFQSKEEYDYLADLSGIDWHLFFKKYWSLRFGNKISKEVIDFFDEKNFNDSYFLYKEDNLLDLFVTKAAECGCGKIGKDAEPHEDSDGGVYKWYEWYNNVSPDDNLFFFNSKEQIDEYIRKINEMINIIVEKSDSPLLLLK</sequence>
<reference evidence="1" key="1">
    <citation type="submission" date="2020-04" db="EMBL/GenBank/DDBJ databases">
        <title>Deep metagenomics examines the oral microbiome during advanced dental caries in children, revealing novel taxa and co-occurrences with host molecules.</title>
        <authorList>
            <person name="Baker J.L."/>
            <person name="Morton J.T."/>
            <person name="Dinis M."/>
            <person name="Alvarez R."/>
            <person name="Tran N.C."/>
            <person name="Knight R."/>
            <person name="Edlund A."/>
        </authorList>
    </citation>
    <scope>NUCLEOTIDE SEQUENCE</scope>
    <source>
        <strain evidence="1">JCVI_24_bin.8</strain>
    </source>
</reference>
<organism evidence="1 2">
    <name type="scientific">Mogibacterium diversum</name>
    <dbReference type="NCBI Taxonomy" id="114527"/>
    <lineage>
        <taxon>Bacteria</taxon>
        <taxon>Bacillati</taxon>
        <taxon>Bacillota</taxon>
        <taxon>Clostridia</taxon>
        <taxon>Peptostreptococcales</taxon>
        <taxon>Anaerovoracaceae</taxon>
        <taxon>Mogibacterium</taxon>
    </lineage>
</organism>
<dbReference type="Proteomes" id="UP000722050">
    <property type="component" value="Unassembled WGS sequence"/>
</dbReference>
<protein>
    <submittedName>
        <fullName evidence="1">Uncharacterized protein</fullName>
    </submittedName>
</protein>
<accession>A0A930EDJ5</accession>
<name>A0A930EDJ5_9FIRM</name>
<dbReference type="EMBL" id="JABZQH010000077">
    <property type="protein sequence ID" value="MBF1352079.1"/>
    <property type="molecule type" value="Genomic_DNA"/>
</dbReference>
<proteinExistence type="predicted"/>
<dbReference type="AlphaFoldDB" id="A0A930EDJ5"/>
<evidence type="ECO:0000313" key="1">
    <source>
        <dbReference type="EMBL" id="MBF1352079.1"/>
    </source>
</evidence>
<comment type="caution">
    <text evidence="1">The sequence shown here is derived from an EMBL/GenBank/DDBJ whole genome shotgun (WGS) entry which is preliminary data.</text>
</comment>
<evidence type="ECO:0000313" key="2">
    <source>
        <dbReference type="Proteomes" id="UP000722050"/>
    </source>
</evidence>